<proteinExistence type="predicted"/>
<evidence type="ECO:0000256" key="2">
    <source>
        <dbReference type="SAM" id="MobiDB-lite"/>
    </source>
</evidence>
<organism evidence="3 4">
    <name type="scientific">Ignelater luminosus</name>
    <name type="common">Cucubano</name>
    <name type="synonym">Pyrophorus luminosus</name>
    <dbReference type="NCBI Taxonomy" id="2038154"/>
    <lineage>
        <taxon>Eukaryota</taxon>
        <taxon>Metazoa</taxon>
        <taxon>Ecdysozoa</taxon>
        <taxon>Arthropoda</taxon>
        <taxon>Hexapoda</taxon>
        <taxon>Insecta</taxon>
        <taxon>Pterygota</taxon>
        <taxon>Neoptera</taxon>
        <taxon>Endopterygota</taxon>
        <taxon>Coleoptera</taxon>
        <taxon>Polyphaga</taxon>
        <taxon>Elateriformia</taxon>
        <taxon>Elateroidea</taxon>
        <taxon>Elateridae</taxon>
        <taxon>Agrypninae</taxon>
        <taxon>Pyrophorini</taxon>
        <taxon>Ignelater</taxon>
    </lineage>
</organism>
<evidence type="ECO:0000256" key="1">
    <source>
        <dbReference type="SAM" id="Coils"/>
    </source>
</evidence>
<protein>
    <submittedName>
        <fullName evidence="3">Uncharacterized protein</fullName>
    </submittedName>
</protein>
<reference evidence="3" key="1">
    <citation type="submission" date="2019-08" db="EMBL/GenBank/DDBJ databases">
        <title>The genome of the North American firefly Photinus pyralis.</title>
        <authorList>
            <consortium name="Photinus pyralis genome working group"/>
            <person name="Fallon T.R."/>
            <person name="Sander Lower S.E."/>
            <person name="Weng J.-K."/>
        </authorList>
    </citation>
    <scope>NUCLEOTIDE SEQUENCE</scope>
    <source>
        <strain evidence="3">TRF0915ILg1</strain>
        <tissue evidence="3">Whole body</tissue>
    </source>
</reference>
<name>A0A8K0CMM7_IGNLU</name>
<dbReference type="EMBL" id="VTPC01084496">
    <property type="protein sequence ID" value="KAF2887238.1"/>
    <property type="molecule type" value="Genomic_DNA"/>
</dbReference>
<keyword evidence="4" id="KW-1185">Reference proteome</keyword>
<dbReference type="Proteomes" id="UP000801492">
    <property type="component" value="Unassembled WGS sequence"/>
</dbReference>
<sequence>MSHYIPVSLNADSDQNDSDYDYNKDLEEDDTSSSESRDDVGPILLHGYENFHRTTHHRPQLTKLYLEPVIRGMNQLYQLYSEGERPLSRWTITNLFHDMNLSIHPVKKDKYDICVQYEVGHLYKQWQVQVNQKSRARLEKNNDKAKAKQKECQILTIYLQVMENSSDIHPSDLARLPTDPMVAHLCDLRYLLTGVIEYKLEFDDRWSPLQQRSKIITKKACCPPMYQEQRKIKNSSKATGTYPRDLLVTLSIYGDNTVITATYAPTDDCPRLTKDEYTNIIDEIPQEEEIILTENLEDQVVG</sequence>
<accession>A0A8K0CMM7</accession>
<evidence type="ECO:0000313" key="3">
    <source>
        <dbReference type="EMBL" id="KAF2887238.1"/>
    </source>
</evidence>
<gene>
    <name evidence="3" type="ORF">ILUMI_18935</name>
</gene>
<keyword evidence="1" id="KW-0175">Coiled coil</keyword>
<comment type="caution">
    <text evidence="3">The sequence shown here is derived from an EMBL/GenBank/DDBJ whole genome shotgun (WGS) entry which is preliminary data.</text>
</comment>
<feature type="coiled-coil region" evidence="1">
    <location>
        <begin position="128"/>
        <end position="155"/>
    </location>
</feature>
<feature type="region of interest" description="Disordered" evidence="2">
    <location>
        <begin position="1"/>
        <end position="41"/>
    </location>
</feature>
<feature type="compositionally biased region" description="Acidic residues" evidence="2">
    <location>
        <begin position="14"/>
        <end position="32"/>
    </location>
</feature>
<dbReference type="AlphaFoldDB" id="A0A8K0CMM7"/>
<evidence type="ECO:0000313" key="4">
    <source>
        <dbReference type="Proteomes" id="UP000801492"/>
    </source>
</evidence>